<keyword evidence="2" id="KW-1185">Reference proteome</keyword>
<dbReference type="RefSeq" id="WP_377941345.1">
    <property type="nucleotide sequence ID" value="NZ_JBHUCX010000013.1"/>
</dbReference>
<evidence type="ECO:0000313" key="1">
    <source>
        <dbReference type="EMBL" id="MFD1673800.1"/>
    </source>
</evidence>
<dbReference type="Proteomes" id="UP001597079">
    <property type="component" value="Unassembled WGS sequence"/>
</dbReference>
<organism evidence="1 2">
    <name type="scientific">Alicyclobacillus fodiniaquatilis</name>
    <dbReference type="NCBI Taxonomy" id="1661150"/>
    <lineage>
        <taxon>Bacteria</taxon>
        <taxon>Bacillati</taxon>
        <taxon>Bacillota</taxon>
        <taxon>Bacilli</taxon>
        <taxon>Bacillales</taxon>
        <taxon>Alicyclobacillaceae</taxon>
        <taxon>Alicyclobacillus</taxon>
    </lineage>
</organism>
<comment type="caution">
    <text evidence="1">The sequence shown here is derived from an EMBL/GenBank/DDBJ whole genome shotgun (WGS) entry which is preliminary data.</text>
</comment>
<reference evidence="2" key="1">
    <citation type="journal article" date="2019" name="Int. J. Syst. Evol. Microbiol.">
        <title>The Global Catalogue of Microorganisms (GCM) 10K type strain sequencing project: providing services to taxonomists for standard genome sequencing and annotation.</title>
        <authorList>
            <consortium name="The Broad Institute Genomics Platform"/>
            <consortium name="The Broad Institute Genome Sequencing Center for Infectious Disease"/>
            <person name="Wu L."/>
            <person name="Ma J."/>
        </authorList>
    </citation>
    <scope>NUCLEOTIDE SEQUENCE [LARGE SCALE GENOMIC DNA]</scope>
    <source>
        <strain evidence="2">CGMCC 1.12286</strain>
    </source>
</reference>
<protein>
    <submittedName>
        <fullName evidence="1">Uncharacterized protein</fullName>
    </submittedName>
</protein>
<evidence type="ECO:0000313" key="2">
    <source>
        <dbReference type="Proteomes" id="UP001597079"/>
    </source>
</evidence>
<sequence>MNLDLKSLIASLRPNDIKLYLRSKGWKCAFSYEHNLGSVWFFRSVNGEAEVILPEDPGLLDYNARILELLRNLEIVEDRSVSAIAYDISITGTDVLRFRIASSDVMSGSIPFMQASSLVRGVETMLLAAACATIQPKAYFPRMSYSEAKEYIQSCKMGQSERGSYIVTVMSPVTPALMTQSVLFPEYDVEDSFQRRVLYTLFNGLHHLRGALADGTSEAIEQTVAEGVSANLCEALTLMQPANEVGELEIGVSWSPVRPLKRNLQQAKIKFTKDIFPLIDETVKYLRQTAPLDGFELSGLVRKLDSSHAPLGGKVSILALMDEKPVNVSIDLSASAYQIAVQAHLSGAMLFCRGTLKKEGKGYRMEDVGDVRIDPNFQGD</sequence>
<proteinExistence type="predicted"/>
<name>A0ABW4JCY3_9BACL</name>
<accession>A0ABW4JCY3</accession>
<gene>
    <name evidence="1" type="ORF">ACFSB2_03630</name>
</gene>
<dbReference type="EMBL" id="JBHUCX010000013">
    <property type="protein sequence ID" value="MFD1673800.1"/>
    <property type="molecule type" value="Genomic_DNA"/>
</dbReference>